<gene>
    <name evidence="2" type="ORF">CKAN_01777200</name>
</gene>
<sequence>METGIRRERYQGGGEKDIRGRGELSGSGTLLPRSRGLSHPYTGDGLRSLSQSLEFYTSAESSQRVGHNELTFEAIRDLEMIGDFSSGNPGGYGLLARQAHLPSLRPPECNVSKPQSSCRHVKGYNAVLLYVAIYLHSIR</sequence>
<organism evidence="2 3">
    <name type="scientific">Cinnamomum micranthum f. kanehirae</name>
    <dbReference type="NCBI Taxonomy" id="337451"/>
    <lineage>
        <taxon>Eukaryota</taxon>
        <taxon>Viridiplantae</taxon>
        <taxon>Streptophyta</taxon>
        <taxon>Embryophyta</taxon>
        <taxon>Tracheophyta</taxon>
        <taxon>Spermatophyta</taxon>
        <taxon>Magnoliopsida</taxon>
        <taxon>Magnoliidae</taxon>
        <taxon>Laurales</taxon>
        <taxon>Lauraceae</taxon>
        <taxon>Cinnamomum</taxon>
    </lineage>
</organism>
<proteinExistence type="predicted"/>
<reference evidence="2 3" key="1">
    <citation type="journal article" date="2019" name="Nat. Plants">
        <title>Stout camphor tree genome fills gaps in understanding of flowering plant genome evolution.</title>
        <authorList>
            <person name="Chaw S.M."/>
            <person name="Liu Y.C."/>
            <person name="Wu Y.W."/>
            <person name="Wang H.Y."/>
            <person name="Lin C.I."/>
            <person name="Wu C.S."/>
            <person name="Ke H.M."/>
            <person name="Chang L.Y."/>
            <person name="Hsu C.Y."/>
            <person name="Yang H.T."/>
            <person name="Sudianto E."/>
            <person name="Hsu M.H."/>
            <person name="Wu K.P."/>
            <person name="Wang L.N."/>
            <person name="Leebens-Mack J.H."/>
            <person name="Tsai I.J."/>
        </authorList>
    </citation>
    <scope>NUCLEOTIDE SEQUENCE [LARGE SCALE GENOMIC DNA]</scope>
    <source>
        <strain evidence="3">cv. Chaw 1501</strain>
        <tissue evidence="2">Young leaves</tissue>
    </source>
</reference>
<feature type="compositionally biased region" description="Basic and acidic residues" evidence="1">
    <location>
        <begin position="1"/>
        <end position="22"/>
    </location>
</feature>
<evidence type="ECO:0000313" key="3">
    <source>
        <dbReference type="Proteomes" id="UP000283530"/>
    </source>
</evidence>
<dbReference type="EMBL" id="QPKB01000007">
    <property type="protein sequence ID" value="RWR88736.1"/>
    <property type="molecule type" value="Genomic_DNA"/>
</dbReference>
<feature type="region of interest" description="Disordered" evidence="1">
    <location>
        <begin position="1"/>
        <end position="43"/>
    </location>
</feature>
<dbReference type="OrthoDB" id="8904098at2759"/>
<dbReference type="Proteomes" id="UP000283530">
    <property type="component" value="Unassembled WGS sequence"/>
</dbReference>
<name>A0A443PD75_9MAGN</name>
<evidence type="ECO:0000313" key="2">
    <source>
        <dbReference type="EMBL" id="RWR88736.1"/>
    </source>
</evidence>
<dbReference type="AlphaFoldDB" id="A0A443PD75"/>
<evidence type="ECO:0000256" key="1">
    <source>
        <dbReference type="SAM" id="MobiDB-lite"/>
    </source>
</evidence>
<comment type="caution">
    <text evidence="2">The sequence shown here is derived from an EMBL/GenBank/DDBJ whole genome shotgun (WGS) entry which is preliminary data.</text>
</comment>
<protein>
    <submittedName>
        <fullName evidence="2">Protein NRT1/ PTR FAMILY 4.5-like protein isoform X1</fullName>
    </submittedName>
</protein>
<accession>A0A443PD75</accession>
<keyword evidence="3" id="KW-1185">Reference proteome</keyword>